<feature type="domain" description="Beta-catenin-like protein 1 N-terminal" evidence="6">
    <location>
        <begin position="27"/>
        <end position="132"/>
    </location>
</feature>
<keyword evidence="2" id="KW-0597">Phosphoprotein</keyword>
<protein>
    <recommendedName>
        <fullName evidence="6">Beta-catenin-like protein 1 N-terminal domain-containing protein</fullName>
    </recommendedName>
</protein>
<evidence type="ECO:0000259" key="6">
    <source>
        <dbReference type="SMART" id="SM01156"/>
    </source>
</evidence>
<dbReference type="AlphaFoldDB" id="A0AAD5UA11"/>
<name>A0AAD5UA11_9FUNG</name>
<dbReference type="InterPro" id="IPR013180">
    <property type="entry name" value="CTNNBL1_N"/>
</dbReference>
<evidence type="ECO:0000313" key="8">
    <source>
        <dbReference type="Proteomes" id="UP001210925"/>
    </source>
</evidence>
<keyword evidence="5" id="KW-0539">Nucleus</keyword>
<evidence type="ECO:0000256" key="2">
    <source>
        <dbReference type="ARBA" id="ARBA00022553"/>
    </source>
</evidence>
<accession>A0AAD5UA11</accession>
<comment type="subcellular location">
    <subcellularLocation>
        <location evidence="1">Nucleus</location>
    </subcellularLocation>
</comment>
<dbReference type="FunFam" id="1.25.10.10:FF:001136">
    <property type="entry name" value="Beta-catenin-like protein 1"/>
    <property type="match status" value="1"/>
</dbReference>
<dbReference type="PANTHER" id="PTHR14978">
    <property type="entry name" value="BETA-CATENIN-LIKE PROTEIN 1 NUCLEAR ASSOCIATED PROTEIN"/>
    <property type="match status" value="1"/>
</dbReference>
<comment type="caution">
    <text evidence="7">The sequence shown here is derived from an EMBL/GenBank/DDBJ whole genome shotgun (WGS) entry which is preliminary data.</text>
</comment>
<keyword evidence="4" id="KW-0175">Coiled coil</keyword>
<evidence type="ECO:0000256" key="4">
    <source>
        <dbReference type="ARBA" id="ARBA00023054"/>
    </source>
</evidence>
<dbReference type="GO" id="GO:0010467">
    <property type="term" value="P:gene expression"/>
    <property type="evidence" value="ECO:0007669"/>
    <property type="project" value="UniProtKB-ARBA"/>
</dbReference>
<dbReference type="Pfam" id="PF08216">
    <property type="entry name" value="CTNNBL"/>
    <property type="match status" value="1"/>
</dbReference>
<sequence length="512" mass="58006">MNIDDIFKQPEQANKKVKLDSGSAKITTADHQLSALIDQGEKVAAVIDLPTLKKLVSAFNKALQKNTIQRSKYAGDPMKYIESEADLVEAIKNLTSISSAPELYPALLDLDCLPNILSLLSHENTDISIQCVELLNELVDEDLAEDEEGVGLLVEKLVQLDALDLLVANLGRLDDTRLDDKQGIFNTLSVFENFISVNPDLDARIFNTGKLLDWLLERISRKEFDSVRQYCSELLSILVTRSEANRTKLVEKDGIEILLQVLANYIKKDPGEGEEVELMENCFDILCLILHHEAHKKLFMEGEGIQLMLIMIKQKKMAKMRAFKTLSHLMLGDSNEAAEQLVELSGLGSIFSAFMKKSDTKYKKLYPDYSQKDQEEHLVSIIASLFRSLSPATAQRLIYKFIENDYEKLHRLILLHDQYKLKIQMVDAGEEDEEYFDLLEAGLFTLQMVDVILLYLITKSPEIKLVLPELLGTINETLDNVINVLQVYCENLDEGKEKQLITDMISTIESNE</sequence>
<evidence type="ECO:0000256" key="1">
    <source>
        <dbReference type="ARBA" id="ARBA00004123"/>
    </source>
</evidence>
<keyword evidence="3" id="KW-0677">Repeat</keyword>
<reference evidence="7" key="1">
    <citation type="submission" date="2020-05" db="EMBL/GenBank/DDBJ databases">
        <title>Phylogenomic resolution of chytrid fungi.</title>
        <authorList>
            <person name="Stajich J.E."/>
            <person name="Amses K."/>
            <person name="Simmons R."/>
            <person name="Seto K."/>
            <person name="Myers J."/>
            <person name="Bonds A."/>
            <person name="Quandt C.A."/>
            <person name="Barry K."/>
            <person name="Liu P."/>
            <person name="Grigoriev I."/>
            <person name="Longcore J.E."/>
            <person name="James T.Y."/>
        </authorList>
    </citation>
    <scope>NUCLEOTIDE SEQUENCE</scope>
    <source>
        <strain evidence="7">PLAUS21</strain>
    </source>
</reference>
<dbReference type="SUPFAM" id="SSF48371">
    <property type="entry name" value="ARM repeat"/>
    <property type="match status" value="1"/>
</dbReference>
<keyword evidence="8" id="KW-1185">Reference proteome</keyword>
<evidence type="ECO:0000313" key="7">
    <source>
        <dbReference type="EMBL" id="KAJ3252005.1"/>
    </source>
</evidence>
<organism evidence="7 8">
    <name type="scientific">Boothiomyces macroporosus</name>
    <dbReference type="NCBI Taxonomy" id="261099"/>
    <lineage>
        <taxon>Eukaryota</taxon>
        <taxon>Fungi</taxon>
        <taxon>Fungi incertae sedis</taxon>
        <taxon>Chytridiomycota</taxon>
        <taxon>Chytridiomycota incertae sedis</taxon>
        <taxon>Chytridiomycetes</taxon>
        <taxon>Rhizophydiales</taxon>
        <taxon>Terramycetaceae</taxon>
        <taxon>Boothiomyces</taxon>
    </lineage>
</organism>
<dbReference type="SMART" id="SM01156">
    <property type="entry name" value="DUF1716"/>
    <property type="match status" value="1"/>
</dbReference>
<evidence type="ECO:0000256" key="5">
    <source>
        <dbReference type="ARBA" id="ARBA00023242"/>
    </source>
</evidence>
<dbReference type="InterPro" id="IPR039678">
    <property type="entry name" value="CTNNBL1"/>
</dbReference>
<gene>
    <name evidence="7" type="ORF">HK103_001880</name>
</gene>
<dbReference type="InterPro" id="IPR016024">
    <property type="entry name" value="ARM-type_fold"/>
</dbReference>
<evidence type="ECO:0000256" key="3">
    <source>
        <dbReference type="ARBA" id="ARBA00022737"/>
    </source>
</evidence>
<dbReference type="PANTHER" id="PTHR14978:SF0">
    <property type="entry name" value="BETA-CATENIN-LIKE PROTEIN 1"/>
    <property type="match status" value="1"/>
</dbReference>
<dbReference type="GO" id="GO:0005681">
    <property type="term" value="C:spliceosomal complex"/>
    <property type="evidence" value="ECO:0007669"/>
    <property type="project" value="TreeGrafter"/>
</dbReference>
<dbReference type="EMBL" id="JADGKB010000158">
    <property type="protein sequence ID" value="KAJ3252005.1"/>
    <property type="molecule type" value="Genomic_DNA"/>
</dbReference>
<dbReference type="Gene3D" id="1.25.10.10">
    <property type="entry name" value="Leucine-rich Repeat Variant"/>
    <property type="match status" value="1"/>
</dbReference>
<proteinExistence type="predicted"/>
<dbReference type="Proteomes" id="UP001210925">
    <property type="component" value="Unassembled WGS sequence"/>
</dbReference>
<dbReference type="InterPro" id="IPR011989">
    <property type="entry name" value="ARM-like"/>
</dbReference>